<dbReference type="Proteomes" id="UP000218334">
    <property type="component" value="Unassembled WGS sequence"/>
</dbReference>
<dbReference type="EMBL" id="KZ293454">
    <property type="protein sequence ID" value="PBK64037.1"/>
    <property type="molecule type" value="Genomic_DNA"/>
</dbReference>
<accession>A0A2H3BHK0</accession>
<keyword evidence="1" id="KW-0812">Transmembrane</keyword>
<keyword evidence="1" id="KW-1133">Transmembrane helix</keyword>
<sequence length="98" mass="11022">MATTIATCYRERVGDMISMRYCYSQALESVYIHSPVPIHLHSAPKYISHRRKPATSPTQAPHILRTSAISGILAAVEAAAYIVIYLQKTIRRHIDVEN</sequence>
<protein>
    <submittedName>
        <fullName evidence="2">Uncharacterized protein</fullName>
    </submittedName>
</protein>
<dbReference type="AlphaFoldDB" id="A0A2H3BHK0"/>
<keyword evidence="1" id="KW-0472">Membrane</keyword>
<evidence type="ECO:0000313" key="3">
    <source>
        <dbReference type="Proteomes" id="UP000218334"/>
    </source>
</evidence>
<name>A0A2H3BHK0_9AGAR</name>
<gene>
    <name evidence="2" type="ORF">ARMSODRAFT_516306</name>
</gene>
<proteinExistence type="predicted"/>
<organism evidence="2 3">
    <name type="scientific">Armillaria solidipes</name>
    <dbReference type="NCBI Taxonomy" id="1076256"/>
    <lineage>
        <taxon>Eukaryota</taxon>
        <taxon>Fungi</taxon>
        <taxon>Dikarya</taxon>
        <taxon>Basidiomycota</taxon>
        <taxon>Agaricomycotina</taxon>
        <taxon>Agaricomycetes</taxon>
        <taxon>Agaricomycetidae</taxon>
        <taxon>Agaricales</taxon>
        <taxon>Marasmiineae</taxon>
        <taxon>Physalacriaceae</taxon>
        <taxon>Armillaria</taxon>
    </lineage>
</organism>
<keyword evidence="3" id="KW-1185">Reference proteome</keyword>
<evidence type="ECO:0000256" key="1">
    <source>
        <dbReference type="SAM" id="Phobius"/>
    </source>
</evidence>
<evidence type="ECO:0000313" key="2">
    <source>
        <dbReference type="EMBL" id="PBK64037.1"/>
    </source>
</evidence>
<feature type="transmembrane region" description="Helical" evidence="1">
    <location>
        <begin position="63"/>
        <end position="86"/>
    </location>
</feature>
<reference evidence="3" key="1">
    <citation type="journal article" date="2017" name="Nat. Ecol. Evol.">
        <title>Genome expansion and lineage-specific genetic innovations in the forest pathogenic fungi Armillaria.</title>
        <authorList>
            <person name="Sipos G."/>
            <person name="Prasanna A.N."/>
            <person name="Walter M.C."/>
            <person name="O'Connor E."/>
            <person name="Balint B."/>
            <person name="Krizsan K."/>
            <person name="Kiss B."/>
            <person name="Hess J."/>
            <person name="Varga T."/>
            <person name="Slot J."/>
            <person name="Riley R."/>
            <person name="Boka B."/>
            <person name="Rigling D."/>
            <person name="Barry K."/>
            <person name="Lee J."/>
            <person name="Mihaltcheva S."/>
            <person name="LaButti K."/>
            <person name="Lipzen A."/>
            <person name="Waldron R."/>
            <person name="Moloney N.M."/>
            <person name="Sperisen C."/>
            <person name="Kredics L."/>
            <person name="Vagvoelgyi C."/>
            <person name="Patrignani A."/>
            <person name="Fitzpatrick D."/>
            <person name="Nagy I."/>
            <person name="Doyle S."/>
            <person name="Anderson J.B."/>
            <person name="Grigoriev I.V."/>
            <person name="Gueldener U."/>
            <person name="Muensterkoetter M."/>
            <person name="Nagy L.G."/>
        </authorList>
    </citation>
    <scope>NUCLEOTIDE SEQUENCE [LARGE SCALE GENOMIC DNA]</scope>
    <source>
        <strain evidence="3">28-4</strain>
    </source>
</reference>